<proteinExistence type="predicted"/>
<reference evidence="1 2" key="1">
    <citation type="journal article" date="2013" name="Genome Biol. Evol.">
        <title>Life in an arsenic-containing gold mine: genome and physiology of the autotrophic arsenite-oxidizing bacterium rhizobium sp. NT-26.</title>
        <authorList>
            <person name="Andres J."/>
            <person name="Arsene-Ploetze F."/>
            <person name="Barbe V."/>
            <person name="Brochier-Armanet C."/>
            <person name="Cleiss-Arnold J."/>
            <person name="Coppee J.Y."/>
            <person name="Dillies M.A."/>
            <person name="Geist"/>
            <person name="L"/>
            <person name="Joublin A."/>
            <person name="Koechler S."/>
            <person name="Lassalle F."/>
            <person name="Marchal M."/>
            <person name="Medigue C."/>
            <person name="Muller D."/>
            <person name="Nesme X."/>
            <person name="Plewniak F."/>
            <person name="Proux C."/>
            <person name="Ramirez-Bahena M.H."/>
            <person name="Schenowitz C."/>
            <person name="Sismeiro O."/>
            <person name="Vallenet D."/>
            <person name="Santini J.M."/>
            <person name="Bertin P.N."/>
        </authorList>
    </citation>
    <scope>NUCLEOTIDE SEQUENCE [LARGE SCALE GENOMIC DNA]</scope>
    <source>
        <strain evidence="1 2">NT-26</strain>
    </source>
</reference>
<evidence type="ECO:0008006" key="3">
    <source>
        <dbReference type="Google" id="ProtNLM"/>
    </source>
</evidence>
<dbReference type="KEGG" id="rht:NT26_1377"/>
<dbReference type="AlphaFoldDB" id="L0NE70"/>
<sequence>MTCSEPVNDGFQVKLTGDQVKFIRNVLGESQAKFAKRFAISSATMWRIEDKGPEECTGPEIILIDQLAKRYSMPVPDVLMRRPDPAEAAE</sequence>
<dbReference type="Proteomes" id="UP000010792">
    <property type="component" value="Chromosome"/>
</dbReference>
<evidence type="ECO:0000313" key="1">
    <source>
        <dbReference type="EMBL" id="CCF19101.1"/>
    </source>
</evidence>
<evidence type="ECO:0000313" key="2">
    <source>
        <dbReference type="Proteomes" id="UP000010792"/>
    </source>
</evidence>
<organism evidence="1 2">
    <name type="scientific">Pseudorhizobium banfieldiae</name>
    <dbReference type="NCBI Taxonomy" id="1125847"/>
    <lineage>
        <taxon>Bacteria</taxon>
        <taxon>Pseudomonadati</taxon>
        <taxon>Pseudomonadota</taxon>
        <taxon>Alphaproteobacteria</taxon>
        <taxon>Hyphomicrobiales</taxon>
        <taxon>Rhizobiaceae</taxon>
        <taxon>Rhizobium/Agrobacterium group</taxon>
        <taxon>Pseudorhizobium</taxon>
    </lineage>
</organism>
<keyword evidence="2" id="KW-1185">Reference proteome</keyword>
<name>L0NE70_9HYPH</name>
<dbReference type="EMBL" id="FO082820">
    <property type="protein sequence ID" value="CCF19101.1"/>
    <property type="molecule type" value="Genomic_DNA"/>
</dbReference>
<dbReference type="RefSeq" id="WP_052637997.1">
    <property type="nucleotide sequence ID" value="NZ_FO082820.1"/>
</dbReference>
<dbReference type="InterPro" id="IPR001387">
    <property type="entry name" value="Cro/C1-type_HTH"/>
</dbReference>
<dbReference type="InterPro" id="IPR010982">
    <property type="entry name" value="Lambda_DNA-bd_dom_sf"/>
</dbReference>
<dbReference type="GO" id="GO:0003677">
    <property type="term" value="F:DNA binding"/>
    <property type="evidence" value="ECO:0007669"/>
    <property type="project" value="InterPro"/>
</dbReference>
<dbReference type="OrthoDB" id="8456221at2"/>
<dbReference type="SUPFAM" id="SSF47413">
    <property type="entry name" value="lambda repressor-like DNA-binding domains"/>
    <property type="match status" value="1"/>
</dbReference>
<accession>L0NE70</accession>
<dbReference type="CDD" id="cd00093">
    <property type="entry name" value="HTH_XRE"/>
    <property type="match status" value="1"/>
</dbReference>
<dbReference type="STRING" id="1125847.NT26_1377"/>
<gene>
    <name evidence="1" type="ORF">NT26_1377</name>
</gene>
<protein>
    <recommendedName>
        <fullName evidence="3">HTH cro/C1-type domain-containing protein</fullName>
    </recommendedName>
</protein>
<dbReference type="Gene3D" id="1.10.260.40">
    <property type="entry name" value="lambda repressor-like DNA-binding domains"/>
    <property type="match status" value="1"/>
</dbReference>